<dbReference type="Proteomes" id="UP000051568">
    <property type="component" value="Unassembled WGS sequence"/>
</dbReference>
<dbReference type="STRING" id="319652.IV80_GL000972"/>
<dbReference type="PATRIC" id="fig|319652.3.peg.978"/>
<dbReference type="OrthoDB" id="2067260at2"/>
<comment type="caution">
    <text evidence="1">The sequence shown here is derived from an EMBL/GenBank/DDBJ whole genome shotgun (WGS) entry which is preliminary data.</text>
</comment>
<keyword evidence="2" id="KW-1185">Reference proteome</keyword>
<proteinExistence type="predicted"/>
<protein>
    <submittedName>
        <fullName evidence="1">Uncharacterized protein</fullName>
    </submittedName>
</protein>
<accession>A0A0R2INY9</accession>
<dbReference type="RefSeq" id="WP_157048827.1">
    <property type="nucleotide sequence ID" value="NZ_BJVH01000014.1"/>
</dbReference>
<dbReference type="EMBL" id="JQBR01000003">
    <property type="protein sequence ID" value="KRN66883.1"/>
    <property type="molecule type" value="Genomic_DNA"/>
</dbReference>
<evidence type="ECO:0000313" key="1">
    <source>
        <dbReference type="EMBL" id="KRN66883.1"/>
    </source>
</evidence>
<name>A0A0R2INY9_9LACO</name>
<reference evidence="1 2" key="1">
    <citation type="journal article" date="2015" name="Genome Announc.">
        <title>Expanding the biotechnology potential of lactobacilli through comparative genomics of 213 strains and associated genera.</title>
        <authorList>
            <person name="Sun Z."/>
            <person name="Harris H.M."/>
            <person name="McCann A."/>
            <person name="Guo C."/>
            <person name="Argimon S."/>
            <person name="Zhang W."/>
            <person name="Yang X."/>
            <person name="Jeffery I.B."/>
            <person name="Cooney J.C."/>
            <person name="Kagawa T.F."/>
            <person name="Liu W."/>
            <person name="Song Y."/>
            <person name="Salvetti E."/>
            <person name="Wrobel A."/>
            <person name="Rasinkangas P."/>
            <person name="Parkhill J."/>
            <person name="Rea M.C."/>
            <person name="O'Sullivan O."/>
            <person name="Ritari J."/>
            <person name="Douillard F.P."/>
            <person name="Paul Ross R."/>
            <person name="Yang R."/>
            <person name="Briner A.E."/>
            <person name="Felis G.E."/>
            <person name="de Vos W.M."/>
            <person name="Barrangou R."/>
            <person name="Klaenhammer T.R."/>
            <person name="Caufield P.W."/>
            <person name="Cui Y."/>
            <person name="Zhang H."/>
            <person name="O'Toole P.W."/>
        </authorList>
    </citation>
    <scope>NUCLEOTIDE SEQUENCE [LARGE SCALE GENOMIC DNA]</scope>
    <source>
        <strain evidence="1 2">DSM 17757</strain>
    </source>
</reference>
<evidence type="ECO:0000313" key="2">
    <source>
        <dbReference type="Proteomes" id="UP000051568"/>
    </source>
</evidence>
<gene>
    <name evidence="1" type="ORF">IV80_GL000972</name>
</gene>
<organism evidence="1 2">
    <name type="scientific">Pediococcus cellicola</name>
    <dbReference type="NCBI Taxonomy" id="319652"/>
    <lineage>
        <taxon>Bacteria</taxon>
        <taxon>Bacillati</taxon>
        <taxon>Bacillota</taxon>
        <taxon>Bacilli</taxon>
        <taxon>Lactobacillales</taxon>
        <taxon>Lactobacillaceae</taxon>
        <taxon>Pediococcus</taxon>
    </lineage>
</organism>
<sequence>MFAVRIVSADAQMSTTNTSPITIDGDYDDWSGAKKTSSITGYTSSVVTNGKYIYMHINTTSQWYIPSTGYLVKVGNALYRLTFDDLQQKQVNGQTTAFSVSAATEGWQSLGTVGDGEITYNSKWDASQNANVI</sequence>
<dbReference type="AlphaFoldDB" id="A0A0R2INY9"/>